<feature type="region of interest" description="Disordered" evidence="19">
    <location>
        <begin position="1"/>
        <end position="22"/>
    </location>
</feature>
<feature type="region of interest" description="Disordered" evidence="19">
    <location>
        <begin position="166"/>
        <end position="196"/>
    </location>
</feature>
<protein>
    <recommendedName>
        <fullName evidence="6 18">Autophagy-related protein 9</fullName>
    </recommendedName>
</protein>
<evidence type="ECO:0000256" key="16">
    <source>
        <dbReference type="ARBA" id="ARBA00024621"/>
    </source>
</evidence>
<dbReference type="EMBL" id="LSSM01000001">
    <property type="protein sequence ID" value="OMJ30449.1"/>
    <property type="molecule type" value="Genomic_DNA"/>
</dbReference>
<keyword evidence="13" id="KW-0472">Membrane</keyword>
<evidence type="ECO:0000256" key="15">
    <source>
        <dbReference type="ARBA" id="ARBA00024615"/>
    </source>
</evidence>
<evidence type="ECO:0000313" key="21">
    <source>
        <dbReference type="Proteomes" id="UP000187429"/>
    </source>
</evidence>
<comment type="catalytic activity">
    <reaction evidence="14">
        <text>a 1,2-diacyl-sn-glycero-3-phospho-L-serine(in) = a 1,2-diacyl-sn-glycero-3-phospho-L-serine(out)</text>
        <dbReference type="Rhea" id="RHEA:38663"/>
        <dbReference type="ChEBI" id="CHEBI:57262"/>
    </reaction>
</comment>
<dbReference type="Proteomes" id="UP000187429">
    <property type="component" value="Unassembled WGS sequence"/>
</dbReference>
<dbReference type="GO" id="GO:0030659">
    <property type="term" value="C:cytoplasmic vesicle membrane"/>
    <property type="evidence" value="ECO:0007669"/>
    <property type="project" value="UniProtKB-SubCell"/>
</dbReference>
<dbReference type="InterPro" id="IPR007241">
    <property type="entry name" value="Autophagy-rel_prot_9"/>
</dbReference>
<dbReference type="GO" id="GO:0005776">
    <property type="term" value="C:autophagosome"/>
    <property type="evidence" value="ECO:0007669"/>
    <property type="project" value="TreeGrafter"/>
</dbReference>
<keyword evidence="12 18" id="KW-0445">Lipid transport</keyword>
<dbReference type="GO" id="GO:0061709">
    <property type="term" value="P:reticulophagy"/>
    <property type="evidence" value="ECO:0007669"/>
    <property type="project" value="TreeGrafter"/>
</dbReference>
<evidence type="ECO:0000256" key="12">
    <source>
        <dbReference type="ARBA" id="ARBA00023055"/>
    </source>
</evidence>
<organism evidence="20 21">
    <name type="scientific">Smittium culicis</name>
    <dbReference type="NCBI Taxonomy" id="133412"/>
    <lineage>
        <taxon>Eukaryota</taxon>
        <taxon>Fungi</taxon>
        <taxon>Fungi incertae sedis</taxon>
        <taxon>Zoopagomycota</taxon>
        <taxon>Kickxellomycotina</taxon>
        <taxon>Harpellomycetes</taxon>
        <taxon>Harpellales</taxon>
        <taxon>Legeriomycetaceae</taxon>
        <taxon>Smittium</taxon>
    </lineage>
</organism>
<evidence type="ECO:0000256" key="18">
    <source>
        <dbReference type="RuleBase" id="RU364027"/>
    </source>
</evidence>
<evidence type="ECO:0000256" key="4">
    <source>
        <dbReference type="ARBA" id="ARBA00004653"/>
    </source>
</evidence>
<feature type="compositionally biased region" description="Low complexity" evidence="19">
    <location>
        <begin position="175"/>
        <end position="196"/>
    </location>
</feature>
<dbReference type="AlphaFoldDB" id="A0A1R1YU82"/>
<comment type="similarity">
    <text evidence="5 18">Belongs to the ATG9 family.</text>
</comment>
<evidence type="ECO:0000256" key="8">
    <source>
        <dbReference type="ARBA" id="ARBA00022692"/>
    </source>
</evidence>
<feature type="compositionally biased region" description="Basic residues" evidence="19">
    <location>
        <begin position="241"/>
        <end position="256"/>
    </location>
</feature>
<keyword evidence="8" id="KW-0812">Transmembrane</keyword>
<comment type="caution">
    <text evidence="20">The sequence shown here is derived from an EMBL/GenBank/DDBJ whole genome shotgun (WGS) entry which is preliminary data.</text>
</comment>
<dbReference type="GO" id="GO:0034727">
    <property type="term" value="P:piecemeal microautophagy of the nucleus"/>
    <property type="evidence" value="ECO:0007669"/>
    <property type="project" value="TreeGrafter"/>
</dbReference>
<dbReference type="GO" id="GO:0000422">
    <property type="term" value="P:autophagy of mitochondrion"/>
    <property type="evidence" value="ECO:0007669"/>
    <property type="project" value="TreeGrafter"/>
</dbReference>
<evidence type="ECO:0000256" key="2">
    <source>
        <dbReference type="ARBA" id="ARBA00004477"/>
    </source>
</evidence>
<dbReference type="GO" id="GO:0005789">
    <property type="term" value="C:endoplasmic reticulum membrane"/>
    <property type="evidence" value="ECO:0007669"/>
    <property type="project" value="UniProtKB-SubCell"/>
</dbReference>
<comment type="catalytic activity">
    <reaction evidence="15">
        <text>a 1,2-diacyl-sn-glycero-3-phosphoethanolamine(in) = a 1,2-diacyl-sn-glycero-3-phosphoethanolamine(out)</text>
        <dbReference type="Rhea" id="RHEA:38895"/>
        <dbReference type="ChEBI" id="CHEBI:64612"/>
    </reaction>
</comment>
<feature type="compositionally biased region" description="Basic and acidic residues" evidence="19">
    <location>
        <begin position="222"/>
        <end position="232"/>
    </location>
</feature>
<evidence type="ECO:0000256" key="7">
    <source>
        <dbReference type="ARBA" id="ARBA00022448"/>
    </source>
</evidence>
<comment type="catalytic activity">
    <reaction evidence="16">
        <text>a 1,2-diacyl-sn-glycero-3-phospho-(1D-myo-inositol-3-phosphate)(in) = a 1,2-diacyl-sn-glycero-3-phospho-(1D-myo-inositol-3-phosphate)(out)</text>
        <dbReference type="Rhea" id="RHEA:67920"/>
        <dbReference type="ChEBI" id="CHEBI:58088"/>
    </reaction>
</comment>
<sequence>MQNIVLNDENESSGLSSSKNSPRMIKNSALVNINPNTKTAISKKTISNIEPTLSKRRQFRLESRVRKNSVSGSDGMTPIHNNNINISNIPAIRLSKDNNTSTFNNQNTYNSPEVAEFSKKVANFAIEEPTFYKKQQLYSEEDDFDISHPPSIFTENTTPINSNRFLNSNFPTTGPNNNNLYLNSNNNLKNTPNPNKNAIYGRRAHFSNDLDLEAGIYSDDPYDTRESRRELSKSLMNPNNSRRKGKAGKAPSHQKKSYLEQSLEEWRNKSFQDLFLSRADMNTITWNEIVNRLIHIREIEVSKSRKPNKNNMLLDHLTIANRIMRKENYLLALVNKDLIDISIPIPILKKFKNFTQILEWNLSFCLFYYVFDENNRLKRRFLRESNKKVLSEGYTKHH</sequence>
<feature type="region of interest" description="Disordered" evidence="19">
    <location>
        <begin position="217"/>
        <end position="259"/>
    </location>
</feature>
<evidence type="ECO:0000256" key="9">
    <source>
        <dbReference type="ARBA" id="ARBA00022989"/>
    </source>
</evidence>
<evidence type="ECO:0000256" key="10">
    <source>
        <dbReference type="ARBA" id="ARBA00023006"/>
    </source>
</evidence>
<keyword evidence="11" id="KW-0333">Golgi apparatus</keyword>
<evidence type="ECO:0000256" key="3">
    <source>
        <dbReference type="ARBA" id="ARBA00004511"/>
    </source>
</evidence>
<dbReference type="Pfam" id="PF04109">
    <property type="entry name" value="ATG9"/>
    <property type="match status" value="1"/>
</dbReference>
<gene>
    <name evidence="20" type="ORF">AYI69_g4</name>
</gene>
<proteinExistence type="inferred from homology"/>
<dbReference type="GO" id="GO:0034497">
    <property type="term" value="P:protein localization to phagophore assembly site"/>
    <property type="evidence" value="ECO:0007669"/>
    <property type="project" value="TreeGrafter"/>
</dbReference>
<dbReference type="GO" id="GO:0034045">
    <property type="term" value="C:phagophore assembly site membrane"/>
    <property type="evidence" value="ECO:0007669"/>
    <property type="project" value="UniProtKB-SubCell"/>
</dbReference>
<evidence type="ECO:0000256" key="14">
    <source>
        <dbReference type="ARBA" id="ARBA00024479"/>
    </source>
</evidence>
<comment type="function">
    <text evidence="18">Phospholipid scramblase involved in autophagy. Cycles between the preautophagosomal structure/phagophore assembly site (PAS) and the cytoplasmic vesicle pool and supplies membrane for the growing autophagosome. Lipid scramblase activity plays a key role in preautophagosomal structure/phagophore assembly by distributing the phospholipids that arrive through ATG2 from the cytoplasmic to the luminal leaflet of the bilayer, thereby driving autophagosomal membrane expansion.</text>
</comment>
<feature type="region of interest" description="Disordered" evidence="19">
    <location>
        <begin position="62"/>
        <end position="82"/>
    </location>
</feature>
<comment type="subcellular location">
    <subcellularLocation>
        <location evidence="1">Cytoplasmic vesicle membrane</location>
        <topology evidence="1">Multi-pass membrane protein</topology>
    </subcellularLocation>
    <subcellularLocation>
        <location evidence="2">Endoplasmic reticulum membrane</location>
        <topology evidence="2">Multi-pass membrane protein</topology>
    </subcellularLocation>
    <subcellularLocation>
        <location evidence="4">Golgi apparatus membrane</location>
        <topology evidence="4">Multi-pass membrane protein</topology>
    </subcellularLocation>
    <subcellularLocation>
        <location evidence="3 18">Preautophagosomal structure membrane</location>
        <topology evidence="3 18">Multi-pass membrane protein</topology>
    </subcellularLocation>
</comment>
<name>A0A1R1YU82_9FUNG</name>
<evidence type="ECO:0000256" key="11">
    <source>
        <dbReference type="ARBA" id="ARBA00023034"/>
    </source>
</evidence>
<keyword evidence="9" id="KW-1133">Transmembrane helix</keyword>
<evidence type="ECO:0000256" key="17">
    <source>
        <dbReference type="ARBA" id="ARBA00024631"/>
    </source>
</evidence>
<evidence type="ECO:0000256" key="13">
    <source>
        <dbReference type="ARBA" id="ARBA00023136"/>
    </source>
</evidence>
<keyword evidence="7 18" id="KW-0813">Transport</keyword>
<accession>A0A1R1YU82</accession>
<evidence type="ECO:0000256" key="6">
    <source>
        <dbReference type="ARBA" id="ARBA00018074"/>
    </source>
</evidence>
<evidence type="ECO:0000256" key="1">
    <source>
        <dbReference type="ARBA" id="ARBA00004439"/>
    </source>
</evidence>
<dbReference type="PANTHER" id="PTHR13038:SF10">
    <property type="entry name" value="AUTOPHAGY-RELATED PROTEIN 9"/>
    <property type="match status" value="1"/>
</dbReference>
<dbReference type="OrthoDB" id="5592080at2759"/>
<dbReference type="GO" id="GO:0000139">
    <property type="term" value="C:Golgi membrane"/>
    <property type="evidence" value="ECO:0007669"/>
    <property type="project" value="UniProtKB-SubCell"/>
</dbReference>
<keyword evidence="10 18" id="KW-0072">Autophagy</keyword>
<comment type="catalytic activity">
    <reaction evidence="17">
        <text>a 1,2-diacyl-sn-glycero-3-phosphocholine(in) = a 1,2-diacyl-sn-glycero-3-phosphocholine(out)</text>
        <dbReference type="Rhea" id="RHEA:38571"/>
        <dbReference type="ChEBI" id="CHEBI:57643"/>
    </reaction>
</comment>
<dbReference type="PANTHER" id="PTHR13038">
    <property type="entry name" value="APG9 AUTOPHAGY 9"/>
    <property type="match status" value="1"/>
</dbReference>
<evidence type="ECO:0000256" key="19">
    <source>
        <dbReference type="SAM" id="MobiDB-lite"/>
    </source>
</evidence>
<evidence type="ECO:0000313" key="20">
    <source>
        <dbReference type="EMBL" id="OMJ30449.1"/>
    </source>
</evidence>
<feature type="compositionally biased region" description="Low complexity" evidence="19">
    <location>
        <begin position="12"/>
        <end position="21"/>
    </location>
</feature>
<dbReference type="GO" id="GO:0006869">
    <property type="term" value="P:lipid transport"/>
    <property type="evidence" value="ECO:0007669"/>
    <property type="project" value="UniProtKB-KW"/>
</dbReference>
<evidence type="ECO:0000256" key="5">
    <source>
        <dbReference type="ARBA" id="ARBA00006185"/>
    </source>
</evidence>
<reference evidence="21" key="1">
    <citation type="submission" date="2017-01" db="EMBL/GenBank/DDBJ databases">
        <authorList>
            <person name="Wang Y."/>
            <person name="White M."/>
            <person name="Kvist S."/>
            <person name="Moncalvo J.-M."/>
        </authorList>
    </citation>
    <scope>NUCLEOTIDE SEQUENCE [LARGE SCALE GENOMIC DNA]</scope>
    <source>
        <strain evidence="21">ID-206-W2</strain>
    </source>
</reference>
<keyword evidence="21" id="KW-1185">Reference proteome</keyword>